<keyword evidence="1" id="KW-0812">Transmembrane</keyword>
<dbReference type="EMBL" id="JABMCG010000126">
    <property type="protein sequence ID" value="NUU29566.1"/>
    <property type="molecule type" value="Genomic_DNA"/>
</dbReference>
<evidence type="ECO:0000256" key="1">
    <source>
        <dbReference type="SAM" id="Phobius"/>
    </source>
</evidence>
<evidence type="ECO:0000313" key="3">
    <source>
        <dbReference type="Proteomes" id="UP000539146"/>
    </source>
</evidence>
<reference evidence="2 3" key="1">
    <citation type="submission" date="2020-05" db="EMBL/GenBank/DDBJ databases">
        <title>Genome Sequencing of Type Strains.</title>
        <authorList>
            <person name="Lemaire J.F."/>
            <person name="Inderbitzin P."/>
            <person name="Gregorio O.A."/>
            <person name="Collins S.B."/>
            <person name="Wespe N."/>
            <person name="Knight-Connoni V."/>
        </authorList>
    </citation>
    <scope>NUCLEOTIDE SEQUENCE [LARGE SCALE GENOMIC DNA]</scope>
    <source>
        <strain evidence="2 3">DSM 20512</strain>
    </source>
</reference>
<dbReference type="RefSeq" id="WP_175326779.1">
    <property type="nucleotide sequence ID" value="NZ_BAAAWP010000001.1"/>
</dbReference>
<keyword evidence="1" id="KW-0472">Membrane</keyword>
<feature type="transmembrane region" description="Helical" evidence="1">
    <location>
        <begin position="6"/>
        <end position="26"/>
    </location>
</feature>
<proteinExistence type="predicted"/>
<dbReference type="AlphaFoldDB" id="A0A850DVA8"/>
<evidence type="ECO:0000313" key="2">
    <source>
        <dbReference type="EMBL" id="NUU29566.1"/>
    </source>
</evidence>
<protein>
    <submittedName>
        <fullName evidence="2">Uncharacterized protein</fullName>
    </submittedName>
</protein>
<keyword evidence="1" id="KW-1133">Transmembrane helix</keyword>
<organism evidence="2 3">
    <name type="scientific">Curtobacterium citreum</name>
    <dbReference type="NCBI Taxonomy" id="2036"/>
    <lineage>
        <taxon>Bacteria</taxon>
        <taxon>Bacillati</taxon>
        <taxon>Actinomycetota</taxon>
        <taxon>Actinomycetes</taxon>
        <taxon>Micrococcales</taxon>
        <taxon>Microbacteriaceae</taxon>
        <taxon>Curtobacterium</taxon>
    </lineage>
</organism>
<name>A0A850DVA8_9MICO</name>
<accession>A0A850DVA8</accession>
<gene>
    <name evidence="2" type="ORF">HP467_15855</name>
</gene>
<dbReference type="Proteomes" id="UP000539146">
    <property type="component" value="Unassembled WGS sequence"/>
</dbReference>
<comment type="caution">
    <text evidence="2">The sequence shown here is derived from an EMBL/GenBank/DDBJ whole genome shotgun (WGS) entry which is preliminary data.</text>
</comment>
<sequence length="194" mass="21851">MDAALWGQVVIAAVAVFGSVLGYMLSGLNDARRDRRTTLRERAARHEERDAEDRRERHAFQRATLLELQDAVQLMARLTGRTMHFDHMQAREGKQTQLPSQYDDEMHANGVDVIRLRNRLLDDDLRRSIAVFESQCDQVSKLPLRYQGHVGEEADGVAFELMRTFGDQVSVVMDAVGVALRANLSTPPPFATSS</sequence>